<organism evidence="6 7">
    <name type="scientific">Candidatus Nanohalobium constans</name>
    <dbReference type="NCBI Taxonomy" id="2565781"/>
    <lineage>
        <taxon>Archaea</taxon>
        <taxon>Candidatus Nanohalarchaeota</taxon>
        <taxon>Candidatus Nanohalobia</taxon>
        <taxon>Candidatus Nanohalobiales</taxon>
        <taxon>Candidatus Nanohalobiaceae</taxon>
        <taxon>Candidatus Nanohalobium</taxon>
    </lineage>
</organism>
<keyword evidence="5" id="KW-0813">Transport</keyword>
<sequence length="229" mass="25736">MQGLDRHVQELRQRLKFVSIFFLSSTVLAFYFSSNILNWLQNDLGFSLHALTAYEVLYTELMIAFLGGFLLSLPFILFEALAFMKPGLKESEYKAMRNYLPFSVFLFVTGSVFSYNFVVKTSLNFFQATAGSADVAALWGLQNTIGFALRLSAFTGIIFQLPIVSMVLAHAGVLNKDKMVEYRPYFFVGILLVSALATPPDVISQALVTVPVIFLYQISIFLVSRIEET</sequence>
<dbReference type="RefSeq" id="WP_153550073.1">
    <property type="nucleotide sequence ID" value="NZ_CP040089.1"/>
</dbReference>
<dbReference type="GeneID" id="42364817"/>
<keyword evidence="5" id="KW-1003">Cell membrane</keyword>
<keyword evidence="2 5" id="KW-0812">Transmembrane</keyword>
<dbReference type="GO" id="GO:0043953">
    <property type="term" value="P:protein transport by the Tat complex"/>
    <property type="evidence" value="ECO:0007669"/>
    <property type="project" value="UniProtKB-UniRule"/>
</dbReference>
<comment type="subcellular location">
    <subcellularLocation>
        <location evidence="5">Cell membrane</location>
        <topology evidence="5">Multi-pass membrane protein</topology>
    </subcellularLocation>
    <subcellularLocation>
        <location evidence="1">Membrane</location>
        <topology evidence="1">Multi-pass membrane protein</topology>
    </subcellularLocation>
</comment>
<evidence type="ECO:0000256" key="4">
    <source>
        <dbReference type="ARBA" id="ARBA00023136"/>
    </source>
</evidence>
<evidence type="ECO:0000256" key="1">
    <source>
        <dbReference type="ARBA" id="ARBA00004141"/>
    </source>
</evidence>
<dbReference type="GO" id="GO:0033281">
    <property type="term" value="C:TAT protein transport complex"/>
    <property type="evidence" value="ECO:0007669"/>
    <property type="project" value="UniProtKB-UniRule"/>
</dbReference>
<evidence type="ECO:0000313" key="7">
    <source>
        <dbReference type="Proteomes" id="UP000377803"/>
    </source>
</evidence>
<keyword evidence="5" id="KW-0653">Protein transport</keyword>
<dbReference type="Pfam" id="PF00902">
    <property type="entry name" value="TatC"/>
    <property type="match status" value="1"/>
</dbReference>
<dbReference type="PANTHER" id="PTHR30371:SF0">
    <property type="entry name" value="SEC-INDEPENDENT PROTEIN TRANSLOCASE PROTEIN TATC, CHLOROPLASTIC-RELATED"/>
    <property type="match status" value="1"/>
</dbReference>
<name>A0A5Q0UFM3_9ARCH</name>
<evidence type="ECO:0000313" key="6">
    <source>
        <dbReference type="EMBL" id="QGA80334.1"/>
    </source>
</evidence>
<protein>
    <recommendedName>
        <fullName evidence="5">Sec-independent protein translocase protein TatC</fullName>
    </recommendedName>
</protein>
<reference evidence="7" key="1">
    <citation type="submission" date="2019-05" db="EMBL/GenBank/DDBJ databases">
        <title>Candidatus Nanohalobium constans, a novel model system to study the DPANN nano-sized archaea: genomic and physiological characterization of a nanoarchaeon co-cultured with its chitinotrophic host.</title>
        <authorList>
            <person name="La Cono V."/>
            <person name="Arcadi E."/>
            <person name="Crisafi F."/>
            <person name="Denaro R."/>
            <person name="La Spada G."/>
            <person name="Messina E."/>
            <person name="Smedile F."/>
            <person name="Toshchakov S.V."/>
            <person name="Shevchenko M.A."/>
            <person name="Golyshin P.N."/>
            <person name="Golyshina O.V."/>
            <person name="Ferrer M."/>
            <person name="Rohde M."/>
            <person name="Mushegian A."/>
            <person name="Sorokin D.Y."/>
            <person name="Giuliano L."/>
            <person name="Yakimov M.M."/>
        </authorList>
    </citation>
    <scope>NUCLEOTIDE SEQUENCE [LARGE SCALE GENOMIC DNA]</scope>
    <source>
        <strain evidence="7">LC1Nh</strain>
    </source>
</reference>
<feature type="transmembrane region" description="Helical" evidence="5">
    <location>
        <begin position="203"/>
        <end position="223"/>
    </location>
</feature>
<evidence type="ECO:0000256" key="3">
    <source>
        <dbReference type="ARBA" id="ARBA00022989"/>
    </source>
</evidence>
<evidence type="ECO:0000256" key="2">
    <source>
        <dbReference type="ARBA" id="ARBA00022692"/>
    </source>
</evidence>
<dbReference type="AlphaFoldDB" id="A0A5Q0UFM3"/>
<comment type="similarity">
    <text evidence="5">Belongs to the TatC family.</text>
</comment>
<comment type="subunit">
    <text evidence="5">Forms a complex with TatA.</text>
</comment>
<accession>A0A5Q0UFM3</accession>
<dbReference type="PRINTS" id="PR01840">
    <property type="entry name" value="TATCFAMILY"/>
</dbReference>
<dbReference type="KEGG" id="ncon:LC1Nh_0433"/>
<dbReference type="EMBL" id="CP040089">
    <property type="protein sequence ID" value="QGA80334.1"/>
    <property type="molecule type" value="Genomic_DNA"/>
</dbReference>
<keyword evidence="3 5" id="KW-1133">Transmembrane helix</keyword>
<dbReference type="GO" id="GO:0065002">
    <property type="term" value="P:intracellular protein transmembrane transport"/>
    <property type="evidence" value="ECO:0007669"/>
    <property type="project" value="TreeGrafter"/>
</dbReference>
<proteinExistence type="inferred from homology"/>
<dbReference type="OrthoDB" id="15305at2157"/>
<evidence type="ECO:0000256" key="5">
    <source>
        <dbReference type="HAMAP-Rule" id="MF_00902"/>
    </source>
</evidence>
<feature type="transmembrane region" description="Helical" evidence="5">
    <location>
        <begin position="61"/>
        <end position="78"/>
    </location>
</feature>
<dbReference type="NCBIfam" id="TIGR00945">
    <property type="entry name" value="tatC"/>
    <property type="match status" value="1"/>
</dbReference>
<feature type="transmembrane region" description="Helical" evidence="5">
    <location>
        <begin position="147"/>
        <end position="168"/>
    </location>
</feature>
<keyword evidence="4 5" id="KW-0472">Membrane</keyword>
<keyword evidence="7" id="KW-1185">Reference proteome</keyword>
<comment type="function">
    <text evidence="5">Part of the twin-arginine translocation (Tat) system that transports large folded proteins containing a characteristic twin-arginine motif in their signal peptide across membranes.</text>
</comment>
<dbReference type="PANTHER" id="PTHR30371">
    <property type="entry name" value="SEC-INDEPENDENT PROTEIN TRANSLOCASE PROTEIN TATC"/>
    <property type="match status" value="1"/>
</dbReference>
<keyword evidence="5" id="KW-0811">Translocation</keyword>
<dbReference type="InterPro" id="IPR002033">
    <property type="entry name" value="TatC"/>
</dbReference>
<dbReference type="GO" id="GO:0009977">
    <property type="term" value="F:proton motive force dependent protein transmembrane transporter activity"/>
    <property type="evidence" value="ECO:0007669"/>
    <property type="project" value="TreeGrafter"/>
</dbReference>
<feature type="transmembrane region" description="Helical" evidence="5">
    <location>
        <begin position="99"/>
        <end position="118"/>
    </location>
</feature>
<feature type="transmembrane region" description="Helical" evidence="5">
    <location>
        <begin position="180"/>
        <end position="197"/>
    </location>
</feature>
<gene>
    <name evidence="5 6" type="primary">tatC</name>
    <name evidence="6" type="ORF">LC1Nh_0433</name>
</gene>
<feature type="transmembrane region" description="Helical" evidence="5">
    <location>
        <begin position="20"/>
        <end position="41"/>
    </location>
</feature>
<dbReference type="Proteomes" id="UP000377803">
    <property type="component" value="Chromosome"/>
</dbReference>
<dbReference type="HAMAP" id="MF_00902">
    <property type="entry name" value="TatC"/>
    <property type="match status" value="1"/>
</dbReference>